<evidence type="ECO:0000313" key="3">
    <source>
        <dbReference type="Proteomes" id="UP001501496"/>
    </source>
</evidence>
<reference evidence="3" key="1">
    <citation type="journal article" date="2019" name="Int. J. Syst. Evol. Microbiol.">
        <title>The Global Catalogue of Microorganisms (GCM) 10K type strain sequencing project: providing services to taxonomists for standard genome sequencing and annotation.</title>
        <authorList>
            <consortium name="The Broad Institute Genomics Platform"/>
            <consortium name="The Broad Institute Genome Sequencing Center for Infectious Disease"/>
            <person name="Wu L."/>
            <person name="Ma J."/>
        </authorList>
    </citation>
    <scope>NUCLEOTIDE SEQUENCE [LARGE SCALE GENOMIC DNA]</scope>
    <source>
        <strain evidence="3">JCM 17630</strain>
    </source>
</reference>
<organism evidence="2 3">
    <name type="scientific">Postechiella marina</name>
    <dbReference type="NCBI Taxonomy" id="943941"/>
    <lineage>
        <taxon>Bacteria</taxon>
        <taxon>Pseudomonadati</taxon>
        <taxon>Bacteroidota</taxon>
        <taxon>Flavobacteriia</taxon>
        <taxon>Flavobacteriales</taxon>
        <taxon>Flavobacteriaceae</taxon>
        <taxon>Postechiella</taxon>
    </lineage>
</organism>
<protein>
    <submittedName>
        <fullName evidence="2">CAP domain-containing protein</fullName>
    </submittedName>
</protein>
<dbReference type="EMBL" id="BAABCA010000001">
    <property type="protein sequence ID" value="GAA4230999.1"/>
    <property type="molecule type" value="Genomic_DNA"/>
</dbReference>
<gene>
    <name evidence="2" type="ORF">GCM10022291_02440</name>
</gene>
<dbReference type="PANTHER" id="PTHR31157:SF1">
    <property type="entry name" value="SCP DOMAIN-CONTAINING PROTEIN"/>
    <property type="match status" value="1"/>
</dbReference>
<dbReference type="PANTHER" id="PTHR31157">
    <property type="entry name" value="SCP DOMAIN-CONTAINING PROTEIN"/>
    <property type="match status" value="1"/>
</dbReference>
<dbReference type="CDD" id="cd05379">
    <property type="entry name" value="CAP_bacterial"/>
    <property type="match status" value="1"/>
</dbReference>
<accession>A0ABP8C091</accession>
<dbReference type="Gene3D" id="3.40.33.10">
    <property type="entry name" value="CAP"/>
    <property type="match status" value="1"/>
</dbReference>
<comment type="caution">
    <text evidence="2">The sequence shown here is derived from an EMBL/GenBank/DDBJ whole genome shotgun (WGS) entry which is preliminary data.</text>
</comment>
<proteinExistence type="predicted"/>
<sequence>MKKASYFIKALILIVTISSCSPEEQIDNTNFNNIENSTLELNDIENEILEKINNHRASIGLNILKINNEIKIQTENHTIYMINKDKASHDYFYSRKEYLISHAKAIKVSENVAYGFTSAESVVNSWIKSTVHAQNIEGDHTHFNISAKKNTKGKWYYTNIFIKK</sequence>
<dbReference type="RefSeq" id="WP_344786135.1">
    <property type="nucleotide sequence ID" value="NZ_BAABCA010000001.1"/>
</dbReference>
<keyword evidence="3" id="KW-1185">Reference proteome</keyword>
<dbReference type="SUPFAM" id="SSF55797">
    <property type="entry name" value="PR-1-like"/>
    <property type="match status" value="1"/>
</dbReference>
<name>A0ABP8C091_9FLAO</name>
<evidence type="ECO:0000259" key="1">
    <source>
        <dbReference type="Pfam" id="PF00188"/>
    </source>
</evidence>
<feature type="domain" description="SCP" evidence="1">
    <location>
        <begin position="49"/>
        <end position="154"/>
    </location>
</feature>
<dbReference type="InterPro" id="IPR014044">
    <property type="entry name" value="CAP_dom"/>
</dbReference>
<dbReference type="PROSITE" id="PS51257">
    <property type="entry name" value="PROKAR_LIPOPROTEIN"/>
    <property type="match status" value="1"/>
</dbReference>
<dbReference type="Proteomes" id="UP001501496">
    <property type="component" value="Unassembled WGS sequence"/>
</dbReference>
<dbReference type="Pfam" id="PF00188">
    <property type="entry name" value="CAP"/>
    <property type="match status" value="1"/>
</dbReference>
<dbReference type="InterPro" id="IPR035940">
    <property type="entry name" value="CAP_sf"/>
</dbReference>
<evidence type="ECO:0000313" key="2">
    <source>
        <dbReference type="EMBL" id="GAA4230999.1"/>
    </source>
</evidence>